<accession>X1W2I6</accession>
<evidence type="ECO:0000313" key="1">
    <source>
        <dbReference type="EMBL" id="GAJ23770.1"/>
    </source>
</evidence>
<feature type="non-terminal residue" evidence="1">
    <location>
        <position position="1"/>
    </location>
</feature>
<feature type="non-terminal residue" evidence="1">
    <location>
        <position position="131"/>
    </location>
</feature>
<name>X1W2I6_9ZZZZ</name>
<organism evidence="1">
    <name type="scientific">marine sediment metagenome</name>
    <dbReference type="NCBI Taxonomy" id="412755"/>
    <lineage>
        <taxon>unclassified sequences</taxon>
        <taxon>metagenomes</taxon>
        <taxon>ecological metagenomes</taxon>
    </lineage>
</organism>
<gene>
    <name evidence="1" type="ORF">S12H4_60626</name>
</gene>
<sequence>TCRRKVERLLKYYKKTVAAIDDLVKIKILVELQVEALIQKLSVDIKTWKDKFYSPAYTGVPKISDTNIGAKGSLIINAEIGGTKASSKHICNSSDLRATLLAVLVSFWKYLMDERGCLSLIIFDDLQELFD</sequence>
<proteinExistence type="predicted"/>
<dbReference type="AlphaFoldDB" id="X1W2I6"/>
<comment type="caution">
    <text evidence="1">The sequence shown here is derived from an EMBL/GenBank/DDBJ whole genome shotgun (WGS) entry which is preliminary data.</text>
</comment>
<dbReference type="EMBL" id="BARW01039955">
    <property type="protein sequence ID" value="GAJ23770.1"/>
    <property type="molecule type" value="Genomic_DNA"/>
</dbReference>
<protein>
    <submittedName>
        <fullName evidence="1">Uncharacterized protein</fullName>
    </submittedName>
</protein>
<reference evidence="1" key="1">
    <citation type="journal article" date="2014" name="Front. Microbiol.">
        <title>High frequency of phylogenetically diverse reductive dehalogenase-homologous genes in deep subseafloor sedimentary metagenomes.</title>
        <authorList>
            <person name="Kawai M."/>
            <person name="Futagami T."/>
            <person name="Toyoda A."/>
            <person name="Takaki Y."/>
            <person name="Nishi S."/>
            <person name="Hori S."/>
            <person name="Arai W."/>
            <person name="Tsubouchi T."/>
            <person name="Morono Y."/>
            <person name="Uchiyama I."/>
            <person name="Ito T."/>
            <person name="Fujiyama A."/>
            <person name="Inagaki F."/>
            <person name="Takami H."/>
        </authorList>
    </citation>
    <scope>NUCLEOTIDE SEQUENCE</scope>
    <source>
        <strain evidence="1">Expedition CK06-06</strain>
    </source>
</reference>